<dbReference type="PROSITE" id="PS00727">
    <property type="entry name" value="AP_NUCLEASE_F1_2"/>
    <property type="match status" value="1"/>
</dbReference>
<reference evidence="8 9" key="1">
    <citation type="journal article" date="2015" name="Int. J. Syst. Evol. Microbiol.">
        <title>Carboxylicivirga linearis sp. nov., isolated from a sea cucumber culture pond.</title>
        <authorList>
            <person name="Wang F.Q."/>
            <person name="Zhou Y.X."/>
            <person name="Lin X.Z."/>
            <person name="Chen G.J."/>
            <person name="Du Z.J."/>
        </authorList>
    </citation>
    <scope>NUCLEOTIDE SEQUENCE [LARGE SCALE GENOMIC DNA]</scope>
    <source>
        <strain evidence="8 9">FB218</strain>
    </source>
</reference>
<evidence type="ECO:0000256" key="5">
    <source>
        <dbReference type="ARBA" id="ARBA00022801"/>
    </source>
</evidence>
<dbReference type="GO" id="GO:0008311">
    <property type="term" value="F:double-stranded DNA 3'-5' DNA exonuclease activity"/>
    <property type="evidence" value="ECO:0007669"/>
    <property type="project" value="UniProtKB-EC"/>
</dbReference>
<evidence type="ECO:0000256" key="4">
    <source>
        <dbReference type="ARBA" id="ARBA00022723"/>
    </source>
</evidence>
<evidence type="ECO:0000256" key="6">
    <source>
        <dbReference type="ARBA" id="ARBA00022842"/>
    </source>
</evidence>
<evidence type="ECO:0000313" key="8">
    <source>
        <dbReference type="EMBL" id="MBS2100228.1"/>
    </source>
</evidence>
<keyword evidence="4" id="KW-0479">Metal-binding</keyword>
<comment type="cofactor">
    <cofactor evidence="1">
        <name>Mn(2+)</name>
        <dbReference type="ChEBI" id="CHEBI:29035"/>
    </cofactor>
</comment>
<dbReference type="CDD" id="cd09087">
    <property type="entry name" value="Ape1-like_AP-endo"/>
    <property type="match status" value="1"/>
</dbReference>
<dbReference type="Proteomes" id="UP000708576">
    <property type="component" value="Unassembled WGS sequence"/>
</dbReference>
<comment type="caution">
    <text evidence="8">The sequence shown here is derived from an EMBL/GenBank/DDBJ whole genome shotgun (WGS) entry which is preliminary data.</text>
</comment>
<name>A0ABS5JZE5_9BACT</name>
<accession>A0ABS5JZE5</accession>
<comment type="similarity">
    <text evidence="3">Belongs to the DNA repair enzymes AP/ExoA family.</text>
</comment>
<dbReference type="SUPFAM" id="SSF56219">
    <property type="entry name" value="DNase I-like"/>
    <property type="match status" value="1"/>
</dbReference>
<evidence type="ECO:0000256" key="1">
    <source>
        <dbReference type="ARBA" id="ARBA00001936"/>
    </source>
</evidence>
<keyword evidence="5 8" id="KW-0378">Hydrolase</keyword>
<evidence type="ECO:0000259" key="7">
    <source>
        <dbReference type="Pfam" id="PF03372"/>
    </source>
</evidence>
<dbReference type="Pfam" id="PF03372">
    <property type="entry name" value="Exo_endo_phos"/>
    <property type="match status" value="1"/>
</dbReference>
<dbReference type="EMBL" id="JAGUCO010000020">
    <property type="protein sequence ID" value="MBS2100228.1"/>
    <property type="molecule type" value="Genomic_DNA"/>
</dbReference>
<evidence type="ECO:0000256" key="3">
    <source>
        <dbReference type="ARBA" id="ARBA00007092"/>
    </source>
</evidence>
<dbReference type="InterPro" id="IPR020848">
    <property type="entry name" value="AP_endonuclease_F1_CS"/>
</dbReference>
<dbReference type="PANTHER" id="PTHR22748">
    <property type="entry name" value="AP ENDONUCLEASE"/>
    <property type="match status" value="1"/>
</dbReference>
<dbReference type="Gene3D" id="3.60.10.10">
    <property type="entry name" value="Endonuclease/exonuclease/phosphatase"/>
    <property type="match status" value="1"/>
</dbReference>
<sequence>MKLISWNVNGLRAVAKKDFFESFDQMAPDILCLQETKAQDDQVAEVLKSMMGWHFYSNSAEKKGYSGTAIISKQEPISVSKGIGLEEHDNEGRVLTLEYDRFYLVNVYVPNSGSELKRLDYRQDWDKAFFDYLKKLEEKKPVLSCGDFNVAHKEIDLARPKPNYNKSAGFMQEEIDGMDRFTQGGLVDTFRHFHPDEADKYSWWSYRAGARGKNIGWRIDYFLASESFLPEIKDAFILPEIMGSDHCPVGIEIKD</sequence>
<keyword evidence="9" id="KW-1185">Reference proteome</keyword>
<dbReference type="InterPro" id="IPR036691">
    <property type="entry name" value="Endo/exonu/phosph_ase_sf"/>
</dbReference>
<keyword evidence="6" id="KW-0460">Magnesium</keyword>
<dbReference type="NCBIfam" id="TIGR00195">
    <property type="entry name" value="exoDNase_III"/>
    <property type="match status" value="1"/>
</dbReference>
<evidence type="ECO:0000313" key="9">
    <source>
        <dbReference type="Proteomes" id="UP000708576"/>
    </source>
</evidence>
<dbReference type="PROSITE" id="PS00726">
    <property type="entry name" value="AP_NUCLEASE_F1_1"/>
    <property type="match status" value="1"/>
</dbReference>
<comment type="cofactor">
    <cofactor evidence="2">
        <name>Mg(2+)</name>
        <dbReference type="ChEBI" id="CHEBI:18420"/>
    </cofactor>
</comment>
<protein>
    <submittedName>
        <fullName evidence="8">Exodeoxyribonuclease III</fullName>
        <ecNumber evidence="8">3.1.11.2</ecNumber>
    </submittedName>
</protein>
<proteinExistence type="inferred from homology"/>
<dbReference type="PROSITE" id="PS00728">
    <property type="entry name" value="AP_NUCLEASE_F1_3"/>
    <property type="match status" value="1"/>
</dbReference>
<dbReference type="PROSITE" id="PS51435">
    <property type="entry name" value="AP_NUCLEASE_F1_4"/>
    <property type="match status" value="1"/>
</dbReference>
<dbReference type="InterPro" id="IPR004808">
    <property type="entry name" value="AP_endonuc_1"/>
</dbReference>
<organism evidence="8 9">
    <name type="scientific">Carboxylicivirga linearis</name>
    <dbReference type="NCBI Taxonomy" id="1628157"/>
    <lineage>
        <taxon>Bacteria</taxon>
        <taxon>Pseudomonadati</taxon>
        <taxon>Bacteroidota</taxon>
        <taxon>Bacteroidia</taxon>
        <taxon>Marinilabiliales</taxon>
        <taxon>Marinilabiliaceae</taxon>
        <taxon>Carboxylicivirga</taxon>
    </lineage>
</organism>
<evidence type="ECO:0000256" key="2">
    <source>
        <dbReference type="ARBA" id="ARBA00001946"/>
    </source>
</evidence>
<dbReference type="RefSeq" id="WP_212217672.1">
    <property type="nucleotide sequence ID" value="NZ_JAGUCO010000020.1"/>
</dbReference>
<dbReference type="InterPro" id="IPR005135">
    <property type="entry name" value="Endo/exonuclease/phosphatase"/>
</dbReference>
<dbReference type="NCBIfam" id="TIGR00633">
    <property type="entry name" value="xth"/>
    <property type="match status" value="1"/>
</dbReference>
<gene>
    <name evidence="8" type="primary">xth</name>
    <name evidence="8" type="ORF">KEM10_18220</name>
</gene>
<feature type="domain" description="Endonuclease/exonuclease/phosphatase" evidence="7">
    <location>
        <begin position="4"/>
        <end position="246"/>
    </location>
</feature>
<dbReference type="InterPro" id="IPR020847">
    <property type="entry name" value="AP_endonuclease_F1_BS"/>
</dbReference>
<dbReference type="EC" id="3.1.11.2" evidence="8"/>
<dbReference type="PANTHER" id="PTHR22748:SF6">
    <property type="entry name" value="DNA-(APURINIC OR APYRIMIDINIC SITE) ENDONUCLEASE"/>
    <property type="match status" value="1"/>
</dbReference>